<dbReference type="AlphaFoldDB" id="A0A1Y2FAF4"/>
<accession>A0A1Y2FAF4</accession>
<evidence type="ECO:0000313" key="1">
    <source>
        <dbReference type="EMBL" id="ORY80863.1"/>
    </source>
</evidence>
<organism evidence="1 2">
    <name type="scientific">Protomyces lactucae-debilis</name>
    <dbReference type="NCBI Taxonomy" id="2754530"/>
    <lineage>
        <taxon>Eukaryota</taxon>
        <taxon>Fungi</taxon>
        <taxon>Dikarya</taxon>
        <taxon>Ascomycota</taxon>
        <taxon>Taphrinomycotina</taxon>
        <taxon>Taphrinomycetes</taxon>
        <taxon>Taphrinales</taxon>
        <taxon>Protomycetaceae</taxon>
        <taxon>Protomyces</taxon>
    </lineage>
</organism>
<sequence length="245" mass="28123">MDLTICNETCAIKVQQFGRTLKSFISEGTGKSIARHCWNSVQMSLSHREITLYDCGPACEYRIPSLCQCSFTLEIYSKYKKSITDLRSEMTTGEVRGGGRKPPDSPLVKCESGRFSKAIIENIVIGQHWRLLGVEEVKDVPCRKSSTRPPSDFRVPPETWCRCNNLDRNKQRQDCDHENVECWREFWVGREKRVERVSPAEVISAAAIANDEFDQKSWQRMLLGLNLNELVERAASSEERTEELR</sequence>
<dbReference type="RefSeq" id="XP_040724508.1">
    <property type="nucleotide sequence ID" value="XM_040869537.1"/>
</dbReference>
<dbReference type="GeneID" id="63786136"/>
<keyword evidence="2" id="KW-1185">Reference proteome</keyword>
<proteinExistence type="predicted"/>
<gene>
    <name evidence="1" type="ORF">BCR37DRAFT_380713</name>
</gene>
<dbReference type="EMBL" id="MCFI01000012">
    <property type="protein sequence ID" value="ORY80863.1"/>
    <property type="molecule type" value="Genomic_DNA"/>
</dbReference>
<dbReference type="Proteomes" id="UP000193685">
    <property type="component" value="Unassembled WGS sequence"/>
</dbReference>
<name>A0A1Y2FAF4_PROLT</name>
<evidence type="ECO:0000313" key="2">
    <source>
        <dbReference type="Proteomes" id="UP000193685"/>
    </source>
</evidence>
<protein>
    <submittedName>
        <fullName evidence="1">Uncharacterized protein</fullName>
    </submittedName>
</protein>
<comment type="caution">
    <text evidence="1">The sequence shown here is derived from an EMBL/GenBank/DDBJ whole genome shotgun (WGS) entry which is preliminary data.</text>
</comment>
<reference evidence="1 2" key="1">
    <citation type="submission" date="2016-07" db="EMBL/GenBank/DDBJ databases">
        <title>Pervasive Adenine N6-methylation of Active Genes in Fungi.</title>
        <authorList>
            <consortium name="DOE Joint Genome Institute"/>
            <person name="Mondo S.J."/>
            <person name="Dannebaum R.O."/>
            <person name="Kuo R.C."/>
            <person name="Labutti K."/>
            <person name="Haridas S."/>
            <person name="Kuo A."/>
            <person name="Salamov A."/>
            <person name="Ahrendt S.R."/>
            <person name="Lipzen A."/>
            <person name="Sullivan W."/>
            <person name="Andreopoulos W.B."/>
            <person name="Clum A."/>
            <person name="Lindquist E."/>
            <person name="Daum C."/>
            <person name="Ramamoorthy G.K."/>
            <person name="Gryganskyi A."/>
            <person name="Culley D."/>
            <person name="Magnuson J.K."/>
            <person name="James T.Y."/>
            <person name="O'Malley M.A."/>
            <person name="Stajich J.E."/>
            <person name="Spatafora J.W."/>
            <person name="Visel A."/>
            <person name="Grigoriev I.V."/>
        </authorList>
    </citation>
    <scope>NUCLEOTIDE SEQUENCE [LARGE SCALE GENOMIC DNA]</scope>
    <source>
        <strain evidence="1 2">12-1054</strain>
    </source>
</reference>